<proteinExistence type="predicted"/>
<gene>
    <name evidence="1" type="ORF">E9677_10570</name>
</gene>
<evidence type="ECO:0000313" key="1">
    <source>
        <dbReference type="EMBL" id="THV15775.1"/>
    </source>
</evidence>
<protein>
    <submittedName>
        <fullName evidence="1">Uncharacterized protein</fullName>
    </submittedName>
</protein>
<dbReference type="EMBL" id="STGT01000002">
    <property type="protein sequence ID" value="THV15775.1"/>
    <property type="molecule type" value="Genomic_DNA"/>
</dbReference>
<keyword evidence="2" id="KW-1185">Reference proteome</keyword>
<sequence length="95" mass="10386">MKGSDQFAIGSVNVETLHASRRFLCRYEIAQYCGRVVRKRLGIPDPEWISREAGRSSAIPAGEQHVVSVAGGILQRLLIIEPFNGIAVEKLASGH</sequence>
<accession>A0ABY2QZG6</accession>
<reference evidence="1 2" key="1">
    <citation type="submission" date="2019-04" db="EMBL/GenBank/DDBJ databases">
        <title>Genome sequence of strain 7209-2.</title>
        <authorList>
            <person name="Gao J."/>
            <person name="Sun J."/>
        </authorList>
    </citation>
    <scope>NUCLEOTIDE SEQUENCE [LARGE SCALE GENOMIC DNA]</scope>
    <source>
        <strain evidence="1 2">7209-2</strain>
    </source>
</reference>
<dbReference type="RefSeq" id="WP_136558042.1">
    <property type="nucleotide sequence ID" value="NZ_STGT01000002.1"/>
</dbReference>
<comment type="caution">
    <text evidence="1">The sequence shown here is derived from an EMBL/GenBank/DDBJ whole genome shotgun (WGS) entry which is preliminary data.</text>
</comment>
<name>A0ABY2QZG6_9HYPH</name>
<organism evidence="1 2">
    <name type="scientific">Rhizobium rhizophilum</name>
    <dbReference type="NCBI Taxonomy" id="1850373"/>
    <lineage>
        <taxon>Bacteria</taxon>
        <taxon>Pseudomonadati</taxon>
        <taxon>Pseudomonadota</taxon>
        <taxon>Alphaproteobacteria</taxon>
        <taxon>Hyphomicrobiales</taxon>
        <taxon>Rhizobiaceae</taxon>
        <taxon>Rhizobium/Agrobacterium group</taxon>
        <taxon>Rhizobium</taxon>
    </lineage>
</organism>
<evidence type="ECO:0000313" key="2">
    <source>
        <dbReference type="Proteomes" id="UP000309667"/>
    </source>
</evidence>
<dbReference type="Proteomes" id="UP000309667">
    <property type="component" value="Unassembled WGS sequence"/>
</dbReference>